<dbReference type="InterPro" id="IPR011993">
    <property type="entry name" value="PH-like_dom_sf"/>
</dbReference>
<feature type="region of interest" description="Disordered" evidence="5">
    <location>
        <begin position="282"/>
        <end position="325"/>
    </location>
</feature>
<dbReference type="VEuPathDB" id="FungiDB:PV10_05909"/>
<name>A0A0D1ZX14_EXOME</name>
<dbReference type="PANTHER" id="PTHR16290">
    <property type="entry name" value="TRANSCRIPTION FACTOR SMIF DECAPPING ENZYME DCP1"/>
    <property type="match status" value="1"/>
</dbReference>
<dbReference type="AlphaFoldDB" id="A0A0D1ZX14"/>
<dbReference type="GO" id="GO:0008047">
    <property type="term" value="F:enzyme activator activity"/>
    <property type="evidence" value="ECO:0007669"/>
    <property type="project" value="InterPro"/>
</dbReference>
<gene>
    <name evidence="6" type="ORF">PV10_05909</name>
</gene>
<evidence type="ECO:0000313" key="6">
    <source>
        <dbReference type="EMBL" id="KIV91363.1"/>
    </source>
</evidence>
<dbReference type="OMA" id="VRIYGLW"/>
<dbReference type="GO" id="GO:0006397">
    <property type="term" value="P:mRNA processing"/>
    <property type="evidence" value="ECO:0007669"/>
    <property type="project" value="UniProtKB-KW"/>
</dbReference>
<dbReference type="InterPro" id="IPR010334">
    <property type="entry name" value="Dcp1"/>
</dbReference>
<dbReference type="GO" id="GO:0000290">
    <property type="term" value="P:deadenylation-dependent decapping of nuclear-transcribed mRNA"/>
    <property type="evidence" value="ECO:0007669"/>
    <property type="project" value="InterPro"/>
</dbReference>
<protein>
    <recommendedName>
        <fullName evidence="8">PH domain-like protein</fullName>
    </recommendedName>
</protein>
<feature type="compositionally biased region" description="Basic residues" evidence="5">
    <location>
        <begin position="1"/>
        <end position="11"/>
    </location>
</feature>
<feature type="compositionally biased region" description="Pro residues" evidence="5">
    <location>
        <begin position="51"/>
        <end position="60"/>
    </location>
</feature>
<dbReference type="GO" id="GO:0000932">
    <property type="term" value="C:P-body"/>
    <property type="evidence" value="ECO:0007669"/>
    <property type="project" value="TreeGrafter"/>
</dbReference>
<dbReference type="SUPFAM" id="SSF50729">
    <property type="entry name" value="PH domain-like"/>
    <property type="match status" value="1"/>
</dbReference>
<evidence type="ECO:0000256" key="4">
    <source>
        <dbReference type="ARBA" id="ARBA00022664"/>
    </source>
</evidence>
<dbReference type="Proteomes" id="UP000054302">
    <property type="component" value="Unassembled WGS sequence"/>
</dbReference>
<dbReference type="PANTHER" id="PTHR16290:SF0">
    <property type="entry name" value="DECAPPING PROTEIN 1, ISOFORM A"/>
    <property type="match status" value="1"/>
</dbReference>
<comment type="subcellular location">
    <subcellularLocation>
        <location evidence="1">Cytoplasm</location>
    </subcellularLocation>
</comment>
<dbReference type="GeneID" id="27323754"/>
<dbReference type="Pfam" id="PF06058">
    <property type="entry name" value="DCP1"/>
    <property type="match status" value="1"/>
</dbReference>
<sequence length="336" mass="36690">MSNHHHRRSGQSRRQQSVDYPRYPPVSSTTQQPPTPLTAPLQNPTSYANFQPPPQPPPQSYIPTSDYESDFQGYQSEHPSKPPPIRSNEELNLSVLKRHNSSITGILSIAPYAVVYEFSPVPEPQWTKTGVEGSLFICELSPGPYGEDRYSIIILNRRGLDNFEAELREGEDAGVEITGEYVILSFKQSHQQKIYGVYIFHDGPGTSTEHAQDLNGELMKKLADHAGASRQAAEAAALAAQAQHTNGHVREAEASIINQSANAPNAAGQQISLQQLFGQQRADDSSWSVRVHDMQQPPPAPPGAVSGQYPGPTLTSASQPPDVLGDLFRRAGLGAR</sequence>
<feature type="compositionally biased region" description="Low complexity" evidence="5">
    <location>
        <begin position="25"/>
        <end position="45"/>
    </location>
</feature>
<dbReference type="GO" id="GO:0031087">
    <property type="term" value="P:deadenylation-independent decapping of nuclear-transcribed mRNA"/>
    <property type="evidence" value="ECO:0007669"/>
    <property type="project" value="TreeGrafter"/>
</dbReference>
<dbReference type="Gene3D" id="2.30.29.30">
    <property type="entry name" value="Pleckstrin-homology domain (PH domain)/Phosphotyrosine-binding domain (PTB)"/>
    <property type="match status" value="1"/>
</dbReference>
<keyword evidence="7" id="KW-1185">Reference proteome</keyword>
<dbReference type="CDD" id="cd13182">
    <property type="entry name" value="EVH1-like_Dcp1"/>
    <property type="match status" value="1"/>
</dbReference>
<organism evidence="6 7">
    <name type="scientific">Exophiala mesophila</name>
    <name type="common">Black yeast-like fungus</name>
    <dbReference type="NCBI Taxonomy" id="212818"/>
    <lineage>
        <taxon>Eukaryota</taxon>
        <taxon>Fungi</taxon>
        <taxon>Dikarya</taxon>
        <taxon>Ascomycota</taxon>
        <taxon>Pezizomycotina</taxon>
        <taxon>Eurotiomycetes</taxon>
        <taxon>Chaetothyriomycetidae</taxon>
        <taxon>Chaetothyriales</taxon>
        <taxon>Herpotrichiellaceae</taxon>
        <taxon>Exophiala</taxon>
    </lineage>
</organism>
<dbReference type="RefSeq" id="XP_016222937.1">
    <property type="nucleotide sequence ID" value="XM_016370644.1"/>
</dbReference>
<dbReference type="OrthoDB" id="440673at2759"/>
<evidence type="ECO:0008006" key="8">
    <source>
        <dbReference type="Google" id="ProtNLM"/>
    </source>
</evidence>
<proteinExistence type="inferred from homology"/>
<reference evidence="6 7" key="1">
    <citation type="submission" date="2015-01" db="EMBL/GenBank/DDBJ databases">
        <title>The Genome Sequence of Exophiala mesophila CBS40295.</title>
        <authorList>
            <consortium name="The Broad Institute Genomics Platform"/>
            <person name="Cuomo C."/>
            <person name="de Hoog S."/>
            <person name="Gorbushina A."/>
            <person name="Stielow B."/>
            <person name="Teixiera M."/>
            <person name="Abouelleil A."/>
            <person name="Chapman S.B."/>
            <person name="Priest M."/>
            <person name="Young S.K."/>
            <person name="Wortman J."/>
            <person name="Nusbaum C."/>
            <person name="Birren B."/>
        </authorList>
    </citation>
    <scope>NUCLEOTIDE SEQUENCE [LARGE SCALE GENOMIC DNA]</scope>
    <source>
        <strain evidence="6 7">CBS 40295</strain>
    </source>
</reference>
<keyword evidence="4" id="KW-0507">mRNA processing</keyword>
<accession>A0A0D1ZX14</accession>
<evidence type="ECO:0000256" key="2">
    <source>
        <dbReference type="ARBA" id="ARBA00008778"/>
    </source>
</evidence>
<evidence type="ECO:0000256" key="3">
    <source>
        <dbReference type="ARBA" id="ARBA00022490"/>
    </source>
</evidence>
<evidence type="ECO:0000256" key="1">
    <source>
        <dbReference type="ARBA" id="ARBA00004496"/>
    </source>
</evidence>
<keyword evidence="3" id="KW-0963">Cytoplasm</keyword>
<dbReference type="GO" id="GO:0003729">
    <property type="term" value="F:mRNA binding"/>
    <property type="evidence" value="ECO:0007669"/>
    <property type="project" value="TreeGrafter"/>
</dbReference>
<dbReference type="HOGENOM" id="CLU_058649_0_0_1"/>
<evidence type="ECO:0000256" key="5">
    <source>
        <dbReference type="SAM" id="MobiDB-lite"/>
    </source>
</evidence>
<evidence type="ECO:0000313" key="7">
    <source>
        <dbReference type="Proteomes" id="UP000054302"/>
    </source>
</evidence>
<comment type="similarity">
    <text evidence="2">Belongs to the DCP1 family.</text>
</comment>
<dbReference type="EMBL" id="KN847523">
    <property type="protein sequence ID" value="KIV91363.1"/>
    <property type="molecule type" value="Genomic_DNA"/>
</dbReference>
<dbReference type="STRING" id="212818.A0A0D1ZX14"/>
<feature type="region of interest" description="Disordered" evidence="5">
    <location>
        <begin position="1"/>
        <end position="87"/>
    </location>
</feature>